<name>A0A060ZCT8_9ACTN</name>
<gene>
    <name evidence="1" type="ORF">SIRAN761</name>
</gene>
<dbReference type="PATRIC" id="fig|576784.4.peg.654"/>
<reference evidence="1" key="1">
    <citation type="submission" date="2014-05" db="EMBL/GenBank/DDBJ databases">
        <authorList>
            <person name="Horn Fabian"/>
        </authorList>
    </citation>
    <scope>NUCLEOTIDE SEQUENCE</scope>
</reference>
<protein>
    <submittedName>
        <fullName evidence="1">Uncharacterized protein</fullName>
    </submittedName>
</protein>
<dbReference type="HOGENOM" id="CLU_3222670_0_0_11"/>
<evidence type="ECO:0000313" key="1">
    <source>
        <dbReference type="EMBL" id="CDR02415.1"/>
    </source>
</evidence>
<dbReference type="AlphaFoldDB" id="A0A060ZCT8"/>
<proteinExistence type="predicted"/>
<accession>A0A060ZCT8</accession>
<sequence>MAQAAAKPHKAPPFSFPGELLKERSPQAVVPGYGQLLASCPWES</sequence>
<dbReference type="EMBL" id="LK022848">
    <property type="protein sequence ID" value="CDR02415.1"/>
    <property type="molecule type" value="Genomic_DNA"/>
</dbReference>
<organism evidence="1">
    <name type="scientific">Streptomyces iranensis</name>
    <dbReference type="NCBI Taxonomy" id="576784"/>
    <lineage>
        <taxon>Bacteria</taxon>
        <taxon>Bacillati</taxon>
        <taxon>Actinomycetota</taxon>
        <taxon>Actinomycetes</taxon>
        <taxon>Kitasatosporales</taxon>
        <taxon>Streptomycetaceae</taxon>
        <taxon>Streptomyces</taxon>
        <taxon>Streptomyces violaceusniger group</taxon>
    </lineage>
</organism>